<dbReference type="Proteomes" id="UP000093757">
    <property type="component" value="Unassembled WGS sequence"/>
</dbReference>
<dbReference type="OrthoDB" id="4748025at2"/>
<evidence type="ECO:0000313" key="7">
    <source>
        <dbReference type="Proteomes" id="UP000193928"/>
    </source>
</evidence>
<protein>
    <submittedName>
        <fullName evidence="2">Antitoxin</fullName>
    </submittedName>
</protein>
<dbReference type="InterPro" id="IPR002145">
    <property type="entry name" value="CopG"/>
</dbReference>
<dbReference type="EMBL" id="LQOY01000019">
    <property type="protein sequence ID" value="ORV95672.1"/>
    <property type="molecule type" value="Genomic_DNA"/>
</dbReference>
<evidence type="ECO:0000313" key="2">
    <source>
        <dbReference type="EMBL" id="KQH76229.1"/>
    </source>
</evidence>
<reference evidence="3 6" key="3">
    <citation type="submission" date="2016-06" db="EMBL/GenBank/DDBJ databases">
        <authorList>
            <person name="Kjaerup R.B."/>
            <person name="Dalgaard T.S."/>
            <person name="Juul-Madsen H.R."/>
        </authorList>
    </citation>
    <scope>NUCLEOTIDE SEQUENCE [LARGE SCALE GENOMIC DNA]</scope>
    <source>
        <strain evidence="3 6">1245752.6</strain>
    </source>
</reference>
<proteinExistence type="predicted"/>
<gene>
    <name evidence="3" type="ORF">A9W98_31710</name>
    <name evidence="2" type="ORF">AO501_01010</name>
    <name evidence="4" type="ORF">AWC08_14465</name>
</gene>
<evidence type="ECO:0000313" key="3">
    <source>
        <dbReference type="EMBL" id="OBR99176.1"/>
    </source>
</evidence>
<sequence length="75" mass="8110">MTKAKVSVTIDQAVLAAADADAQAVGLNRSEMIERALHHEHLRISLDHYTAHTVPALDIDAYAQTVYQANRAAGL</sequence>
<name>A0A0Q2Q8H7_MYCGO</name>
<evidence type="ECO:0000313" key="6">
    <source>
        <dbReference type="Proteomes" id="UP000093757"/>
    </source>
</evidence>
<dbReference type="GO" id="GO:0006355">
    <property type="term" value="P:regulation of DNA-templated transcription"/>
    <property type="evidence" value="ECO:0007669"/>
    <property type="project" value="InterPro"/>
</dbReference>
<evidence type="ECO:0000313" key="5">
    <source>
        <dbReference type="Proteomes" id="UP000051677"/>
    </source>
</evidence>
<dbReference type="Proteomes" id="UP000193928">
    <property type="component" value="Unassembled WGS sequence"/>
</dbReference>
<dbReference type="Proteomes" id="UP000051677">
    <property type="component" value="Unassembled WGS sequence"/>
</dbReference>
<feature type="domain" description="Ribbon-helix-helix protein CopG" evidence="1">
    <location>
        <begin position="5"/>
        <end position="42"/>
    </location>
</feature>
<dbReference type="EMBL" id="MAEM01000467">
    <property type="protein sequence ID" value="OBR99176.1"/>
    <property type="molecule type" value="Genomic_DNA"/>
</dbReference>
<reference evidence="2 5" key="1">
    <citation type="submission" date="2015-10" db="EMBL/GenBank/DDBJ databases">
        <title>Mycobacterium gordonae draft genome assembly.</title>
        <authorList>
            <person name="Ustinova V."/>
            <person name="Smirnova T."/>
            <person name="Blagodatskikh K."/>
            <person name="Varlamov D."/>
            <person name="Larionova E."/>
            <person name="Chernousova L."/>
        </authorList>
    </citation>
    <scope>NUCLEOTIDE SEQUENCE [LARGE SCALE GENOMIC DNA]</scope>
    <source>
        <strain evidence="2 5">CTRI 14-8773</strain>
    </source>
</reference>
<dbReference type="AlphaFoldDB" id="A0A0Q2Q8H7"/>
<accession>A0A0Q2Q8H7</accession>
<comment type="caution">
    <text evidence="2">The sequence shown here is derived from an EMBL/GenBank/DDBJ whole genome shotgun (WGS) entry which is preliminary data.</text>
</comment>
<dbReference type="EMBL" id="LKTM01000356">
    <property type="protein sequence ID" value="KQH76229.1"/>
    <property type="molecule type" value="Genomic_DNA"/>
</dbReference>
<evidence type="ECO:0000313" key="4">
    <source>
        <dbReference type="EMBL" id="ORV95672.1"/>
    </source>
</evidence>
<dbReference type="RefSeq" id="WP_055580842.1">
    <property type="nucleotide sequence ID" value="NZ_JACKSU010000025.1"/>
</dbReference>
<dbReference type="Pfam" id="PF01402">
    <property type="entry name" value="RHH_1"/>
    <property type="match status" value="1"/>
</dbReference>
<organism evidence="2 5">
    <name type="scientific">Mycobacterium gordonae</name>
    <dbReference type="NCBI Taxonomy" id="1778"/>
    <lineage>
        <taxon>Bacteria</taxon>
        <taxon>Bacillati</taxon>
        <taxon>Actinomycetota</taxon>
        <taxon>Actinomycetes</taxon>
        <taxon>Mycobacteriales</taxon>
        <taxon>Mycobacteriaceae</taxon>
        <taxon>Mycobacterium</taxon>
    </lineage>
</organism>
<keyword evidence="7" id="KW-1185">Reference proteome</keyword>
<reference evidence="4 7" key="2">
    <citation type="submission" date="2016-01" db="EMBL/GenBank/DDBJ databases">
        <title>The new phylogeny of the genus Mycobacterium.</title>
        <authorList>
            <person name="Tarcisio F."/>
            <person name="Conor M."/>
            <person name="Antonella G."/>
            <person name="Elisabetta G."/>
            <person name="Giulia F.S."/>
            <person name="Sara T."/>
            <person name="Anna F."/>
            <person name="Clotilde B."/>
            <person name="Roberto B."/>
            <person name="Veronica D.S."/>
            <person name="Fabio R."/>
            <person name="Monica P."/>
            <person name="Olivier J."/>
            <person name="Enrico T."/>
            <person name="Nicola S."/>
        </authorList>
    </citation>
    <scope>NUCLEOTIDE SEQUENCE [LARGE SCALE GENOMIC DNA]</scope>
    <source>
        <strain evidence="4 7">DSM 44160</strain>
    </source>
</reference>
<evidence type="ECO:0000259" key="1">
    <source>
        <dbReference type="Pfam" id="PF01402"/>
    </source>
</evidence>